<comment type="caution">
    <text evidence="6">The sequence shown here is derived from an EMBL/GenBank/DDBJ whole genome shotgun (WGS) entry which is preliminary data.</text>
</comment>
<dbReference type="Proteomes" id="UP000186168">
    <property type="component" value="Unassembled WGS sequence"/>
</dbReference>
<keyword evidence="3" id="KW-0804">Transcription</keyword>
<gene>
    <name evidence="6" type="ORF">SPAR_43346</name>
</gene>
<proteinExistence type="predicted"/>
<dbReference type="Pfam" id="PF16925">
    <property type="entry name" value="TetR_C_13"/>
    <property type="match status" value="1"/>
</dbReference>
<dbReference type="InterPro" id="IPR009057">
    <property type="entry name" value="Homeodomain-like_sf"/>
</dbReference>
<dbReference type="PRINTS" id="PR00455">
    <property type="entry name" value="HTHTETR"/>
</dbReference>
<dbReference type="InterPro" id="IPR001647">
    <property type="entry name" value="HTH_TetR"/>
</dbReference>
<dbReference type="AlphaFoldDB" id="A0A1R1S4B8"/>
<keyword evidence="1" id="KW-0805">Transcription regulation</keyword>
<dbReference type="InterPro" id="IPR011075">
    <property type="entry name" value="TetR_C"/>
</dbReference>
<protein>
    <submittedName>
        <fullName evidence="6">TetR-family transcriptional regulator</fullName>
    </submittedName>
</protein>
<keyword evidence="2 4" id="KW-0238">DNA-binding</keyword>
<name>A0A1R1S4B8_9ACTN</name>
<evidence type="ECO:0000313" key="7">
    <source>
        <dbReference type="Proteomes" id="UP000186168"/>
    </source>
</evidence>
<dbReference type="InterPro" id="IPR036271">
    <property type="entry name" value="Tet_transcr_reg_TetR-rel_C_sf"/>
</dbReference>
<evidence type="ECO:0000256" key="2">
    <source>
        <dbReference type="ARBA" id="ARBA00023125"/>
    </source>
</evidence>
<dbReference type="Gene3D" id="1.10.357.10">
    <property type="entry name" value="Tetracycline Repressor, domain 2"/>
    <property type="match status" value="1"/>
</dbReference>
<evidence type="ECO:0000313" key="6">
    <source>
        <dbReference type="EMBL" id="OMI33066.1"/>
    </source>
</evidence>
<feature type="DNA-binding region" description="H-T-H motif" evidence="4">
    <location>
        <begin position="30"/>
        <end position="49"/>
    </location>
</feature>
<evidence type="ECO:0000256" key="4">
    <source>
        <dbReference type="PROSITE-ProRule" id="PRU00335"/>
    </source>
</evidence>
<evidence type="ECO:0000259" key="5">
    <source>
        <dbReference type="PROSITE" id="PS50977"/>
    </source>
</evidence>
<dbReference type="SUPFAM" id="SSF46689">
    <property type="entry name" value="Homeodomain-like"/>
    <property type="match status" value="1"/>
</dbReference>
<keyword evidence="7" id="KW-1185">Reference proteome</keyword>
<sequence>MIEVELEATEQRILDAAEELLYGRGIQSVGMDAIRTASGVPLKRLYQIFPSKNSLVEAYLRRRDARWLRDLAQYVDTYDSPEQRVLAVFDWLFLWFNEQGFRGCGFINAFGELGATSPAVADSAKAHKNAFRRCLADLVAAADAPAWLTDQLVLLAEGAMTTAAISGSPEPARHAKDAARTLLRTAHTGIAPAD</sequence>
<evidence type="ECO:0000256" key="3">
    <source>
        <dbReference type="ARBA" id="ARBA00023163"/>
    </source>
</evidence>
<evidence type="ECO:0000256" key="1">
    <source>
        <dbReference type="ARBA" id="ARBA00023015"/>
    </source>
</evidence>
<dbReference type="PANTHER" id="PTHR47506">
    <property type="entry name" value="TRANSCRIPTIONAL REGULATORY PROTEIN"/>
    <property type="match status" value="1"/>
</dbReference>
<dbReference type="GO" id="GO:0003677">
    <property type="term" value="F:DNA binding"/>
    <property type="evidence" value="ECO:0007669"/>
    <property type="project" value="UniProtKB-UniRule"/>
</dbReference>
<dbReference type="Pfam" id="PF00440">
    <property type="entry name" value="TetR_N"/>
    <property type="match status" value="1"/>
</dbReference>
<organism evidence="6 7">
    <name type="scientific">Streptomyces sparsogenes DSM 40356</name>
    <dbReference type="NCBI Taxonomy" id="1331668"/>
    <lineage>
        <taxon>Bacteria</taxon>
        <taxon>Bacillati</taxon>
        <taxon>Actinomycetota</taxon>
        <taxon>Actinomycetes</taxon>
        <taxon>Kitasatosporales</taxon>
        <taxon>Streptomycetaceae</taxon>
        <taxon>Streptomyces</taxon>
    </lineage>
</organism>
<dbReference type="SUPFAM" id="SSF48498">
    <property type="entry name" value="Tetracyclin repressor-like, C-terminal domain"/>
    <property type="match status" value="1"/>
</dbReference>
<dbReference type="EMBL" id="ASQP01000565">
    <property type="protein sequence ID" value="OMI33066.1"/>
    <property type="molecule type" value="Genomic_DNA"/>
</dbReference>
<reference evidence="6 7" key="1">
    <citation type="submission" date="2013-05" db="EMBL/GenBank/DDBJ databases">
        <title>Genome sequence of Streptomyces sparsogenes DSM 40356.</title>
        <authorList>
            <person name="Coyne S."/>
            <person name="Seebeck F.P."/>
        </authorList>
    </citation>
    <scope>NUCLEOTIDE SEQUENCE [LARGE SCALE GENOMIC DNA]</scope>
    <source>
        <strain evidence="6 7">DSM 40356</strain>
    </source>
</reference>
<dbReference type="PROSITE" id="PS50977">
    <property type="entry name" value="HTH_TETR_2"/>
    <property type="match status" value="1"/>
</dbReference>
<accession>A0A1R1S4B8</accession>
<dbReference type="PANTHER" id="PTHR47506:SF1">
    <property type="entry name" value="HTH-TYPE TRANSCRIPTIONAL REGULATOR YJDC"/>
    <property type="match status" value="1"/>
</dbReference>
<dbReference type="STRING" id="67365.GCA_001704635_02279"/>
<feature type="domain" description="HTH tetR-type" evidence="5">
    <location>
        <begin position="7"/>
        <end position="67"/>
    </location>
</feature>